<dbReference type="EMBL" id="JAGPXF010000006">
    <property type="protein sequence ID" value="KAH7239225.1"/>
    <property type="molecule type" value="Genomic_DNA"/>
</dbReference>
<dbReference type="Pfam" id="PF00004">
    <property type="entry name" value="AAA"/>
    <property type="match status" value="1"/>
</dbReference>
<organism evidence="3 4">
    <name type="scientific">Fusarium tricinctum</name>
    <dbReference type="NCBI Taxonomy" id="61284"/>
    <lineage>
        <taxon>Eukaryota</taxon>
        <taxon>Fungi</taxon>
        <taxon>Dikarya</taxon>
        <taxon>Ascomycota</taxon>
        <taxon>Pezizomycotina</taxon>
        <taxon>Sordariomycetes</taxon>
        <taxon>Hypocreomycetidae</taxon>
        <taxon>Hypocreales</taxon>
        <taxon>Nectriaceae</taxon>
        <taxon>Fusarium</taxon>
        <taxon>Fusarium tricinctum species complex</taxon>
    </lineage>
</organism>
<dbReference type="Gene3D" id="3.40.50.300">
    <property type="entry name" value="P-loop containing nucleotide triphosphate hydrolases"/>
    <property type="match status" value="1"/>
</dbReference>
<feature type="region of interest" description="Disordered" evidence="1">
    <location>
        <begin position="1"/>
        <end position="86"/>
    </location>
</feature>
<dbReference type="AlphaFoldDB" id="A0A8K0W9I9"/>
<comment type="caution">
    <text evidence="3">The sequence shown here is derived from an EMBL/GenBank/DDBJ whole genome shotgun (WGS) entry which is preliminary data.</text>
</comment>
<dbReference type="InterPro" id="IPR003593">
    <property type="entry name" value="AAA+_ATPase"/>
</dbReference>
<gene>
    <name evidence="3" type="ORF">BKA59DRAFT_532030</name>
</gene>
<dbReference type="InterPro" id="IPR056599">
    <property type="entry name" value="AAA_lid_fung"/>
</dbReference>
<feature type="region of interest" description="Disordered" evidence="1">
    <location>
        <begin position="892"/>
        <end position="994"/>
    </location>
</feature>
<dbReference type="Proteomes" id="UP000813427">
    <property type="component" value="Unassembled WGS sequence"/>
</dbReference>
<dbReference type="Pfam" id="PF23232">
    <property type="entry name" value="AAA_lid_13"/>
    <property type="match status" value="1"/>
</dbReference>
<dbReference type="GO" id="GO:0005524">
    <property type="term" value="F:ATP binding"/>
    <property type="evidence" value="ECO:0007669"/>
    <property type="project" value="InterPro"/>
</dbReference>
<dbReference type="GO" id="GO:0016887">
    <property type="term" value="F:ATP hydrolysis activity"/>
    <property type="evidence" value="ECO:0007669"/>
    <property type="project" value="InterPro"/>
</dbReference>
<sequence length="994" mass="114584">MSPVIMTAADGKNASISPDADTKSDFPQTEPKNAEESKLEGDSPDAPESAKATQLLADENGDSPKKDSEEEQTDEEKSTSTPKVTKVKLQPKVRDCNWEQFKNRYSVEDCSFAIETLLASNDLERQMGDEQLRRLPAESRKGLIEETREDSWQELQVYKYADVPRMERLRINSPAIMRFLRKAIGESSWSTRPHTFLRPFKLMIHSHDKVEKEFQSLEEAFQRSSSVEANRLSESWETPVREDFDMIKCYMEFARNRLLKPYHMFDNLSHTHQPKVRYDDLWSLYRSGELVVEREVSSRLDKNSDRSVPGKSGGPKLFRIFYISSETLEWKLTNLESETGEIHRYKRSEPDPINIQAYYIDFDGTSYAGVDCAWEMSRFQGEKEVTKLKIYPVRFHKDGEKLLKHFRQRGQRFTELLKQKHLCVEHNGWTLNHNPVGDHITGVDGNKESVEYIDSDVIIDFQEAYQAQPSWKPGFSSFIKITGEPCTEYDEFAVIEWSGPDRATAKNKFKELVLETDCVAALEWNTMFDSDNYVSDSVERSVEAESAKQNLTDEDLCLLPSRLLVYSLRHRKFVHAHVESLKQPPIMSNPFDELKIPHARKHLVKSIVQDHLDKKSILRELETEGLEPMEQDFIRGKGKGLIILLHGAPGVGKTATAEAVAYAHRKPLFPITCGDLGVDPVLVESSLSMIFRLANLWDCVLLLDEAEIFLSRREKKDDNLQRNALVSIFLRTLEYYPGILFLTTNRVGALDEALTSRVHISIFFPYLNMQQTVDLFSMNLKRSEMIAEQRATRTKAPKLIIKHDEIKQFAEDQFLDRPSQSSPWWNGRQIRNAFQIATSLAYADSPDDVDTPQRFLRRHHFEQVLKFIKDYEQYRLNLFQKTDNELAIEREERTQVPSHIHSRQDPYGSDLSLDPYRPSGYPQPMPPYTPTSNPRTVPRFVGRESQDYESPARRRERSPMYSGPSGGGAETRQPRGGWSGREYDHYGGISQEGR</sequence>
<name>A0A8K0W9I9_9HYPO</name>
<feature type="compositionally biased region" description="Basic and acidic residues" evidence="1">
    <location>
        <begin position="941"/>
        <end position="953"/>
    </location>
</feature>
<keyword evidence="4" id="KW-1185">Reference proteome</keyword>
<reference evidence="3" key="1">
    <citation type="journal article" date="2021" name="Nat. Commun.">
        <title>Genetic determinants of endophytism in the Arabidopsis root mycobiome.</title>
        <authorList>
            <person name="Mesny F."/>
            <person name="Miyauchi S."/>
            <person name="Thiergart T."/>
            <person name="Pickel B."/>
            <person name="Atanasova L."/>
            <person name="Karlsson M."/>
            <person name="Huettel B."/>
            <person name="Barry K.W."/>
            <person name="Haridas S."/>
            <person name="Chen C."/>
            <person name="Bauer D."/>
            <person name="Andreopoulos W."/>
            <person name="Pangilinan J."/>
            <person name="LaButti K."/>
            <person name="Riley R."/>
            <person name="Lipzen A."/>
            <person name="Clum A."/>
            <person name="Drula E."/>
            <person name="Henrissat B."/>
            <person name="Kohler A."/>
            <person name="Grigoriev I.V."/>
            <person name="Martin F.M."/>
            <person name="Hacquard S."/>
        </authorList>
    </citation>
    <scope>NUCLEOTIDE SEQUENCE</scope>
    <source>
        <strain evidence="3">MPI-SDFR-AT-0068</strain>
    </source>
</reference>
<dbReference type="PANTHER" id="PTHR46411:SF3">
    <property type="entry name" value="AAA+ ATPASE DOMAIN-CONTAINING PROTEIN"/>
    <property type="match status" value="1"/>
</dbReference>
<proteinExistence type="predicted"/>
<dbReference type="CDD" id="cd19481">
    <property type="entry name" value="RecA-like_protease"/>
    <property type="match status" value="1"/>
</dbReference>
<dbReference type="InterPro" id="IPR027417">
    <property type="entry name" value="P-loop_NTPase"/>
</dbReference>
<dbReference type="OrthoDB" id="10042665at2759"/>
<dbReference type="PANTHER" id="PTHR46411">
    <property type="entry name" value="FAMILY ATPASE, PUTATIVE-RELATED"/>
    <property type="match status" value="1"/>
</dbReference>
<dbReference type="InterPro" id="IPR054289">
    <property type="entry name" value="DUF7025"/>
</dbReference>
<evidence type="ECO:0000313" key="4">
    <source>
        <dbReference type="Proteomes" id="UP000813427"/>
    </source>
</evidence>
<dbReference type="SUPFAM" id="SSF52540">
    <property type="entry name" value="P-loop containing nucleoside triphosphate hydrolases"/>
    <property type="match status" value="1"/>
</dbReference>
<evidence type="ECO:0000313" key="3">
    <source>
        <dbReference type="EMBL" id="KAH7239225.1"/>
    </source>
</evidence>
<evidence type="ECO:0000256" key="1">
    <source>
        <dbReference type="SAM" id="MobiDB-lite"/>
    </source>
</evidence>
<dbReference type="InterPro" id="IPR003959">
    <property type="entry name" value="ATPase_AAA_core"/>
</dbReference>
<dbReference type="SMART" id="SM00382">
    <property type="entry name" value="AAA"/>
    <property type="match status" value="1"/>
</dbReference>
<protein>
    <recommendedName>
        <fullName evidence="2">AAA+ ATPase domain-containing protein</fullName>
    </recommendedName>
</protein>
<evidence type="ECO:0000259" key="2">
    <source>
        <dbReference type="SMART" id="SM00382"/>
    </source>
</evidence>
<dbReference type="Pfam" id="PF22942">
    <property type="entry name" value="DUF7025"/>
    <property type="match status" value="1"/>
</dbReference>
<feature type="compositionally biased region" description="Basic and acidic residues" evidence="1">
    <location>
        <begin position="32"/>
        <end position="41"/>
    </location>
</feature>
<accession>A0A8K0W9I9</accession>
<feature type="domain" description="AAA+ ATPase" evidence="2">
    <location>
        <begin position="639"/>
        <end position="768"/>
    </location>
</feature>